<keyword evidence="2" id="KW-0378">Hydrolase</keyword>
<dbReference type="AlphaFoldDB" id="A0A2S0VY25"/>
<dbReference type="InterPro" id="IPR007481">
    <property type="entry name" value="SspB"/>
</dbReference>
<dbReference type="NCBIfam" id="NF008763">
    <property type="entry name" value="PRK11798.1-2"/>
    <property type="match status" value="1"/>
</dbReference>
<dbReference type="PANTHER" id="PTHR37486">
    <property type="entry name" value="STRINGENT STARVATION PROTEIN B"/>
    <property type="match status" value="1"/>
</dbReference>
<dbReference type="GO" id="GO:0045732">
    <property type="term" value="P:positive regulation of protein catabolic process"/>
    <property type="evidence" value="ECO:0007669"/>
    <property type="project" value="TreeGrafter"/>
</dbReference>
<dbReference type="PIRSF" id="PIRSF005276">
    <property type="entry name" value="SspB"/>
    <property type="match status" value="1"/>
</dbReference>
<dbReference type="NCBIfam" id="NF008769">
    <property type="entry name" value="PRK11798.2-5"/>
    <property type="match status" value="1"/>
</dbReference>
<feature type="region of interest" description="Disordered" evidence="1">
    <location>
        <begin position="116"/>
        <end position="165"/>
    </location>
</feature>
<evidence type="ECO:0000313" key="3">
    <source>
        <dbReference type="Proteomes" id="UP000244441"/>
    </source>
</evidence>
<name>A0A2S0VY25_9ALTE</name>
<evidence type="ECO:0000313" key="2">
    <source>
        <dbReference type="EMBL" id="AWB69111.1"/>
    </source>
</evidence>
<dbReference type="Pfam" id="PF04386">
    <property type="entry name" value="SspB"/>
    <property type="match status" value="1"/>
</dbReference>
<dbReference type="Gene3D" id="2.30.30.220">
    <property type="entry name" value="SspB-like"/>
    <property type="match status" value="1"/>
</dbReference>
<evidence type="ECO:0000256" key="1">
    <source>
        <dbReference type="SAM" id="MobiDB-lite"/>
    </source>
</evidence>
<dbReference type="SUPFAM" id="SSF101738">
    <property type="entry name" value="SspB-like"/>
    <property type="match status" value="1"/>
</dbReference>
<protein>
    <submittedName>
        <fullName evidence="2">ClpXP protease specificity-enhancing factor</fullName>
    </submittedName>
</protein>
<keyword evidence="2" id="KW-0645">Protease</keyword>
<dbReference type="GO" id="GO:0005840">
    <property type="term" value="C:ribosome"/>
    <property type="evidence" value="ECO:0007669"/>
    <property type="project" value="TreeGrafter"/>
</dbReference>
<dbReference type="PANTHER" id="PTHR37486:SF1">
    <property type="entry name" value="STRINGENT STARVATION PROTEIN B"/>
    <property type="match status" value="1"/>
</dbReference>
<dbReference type="OrthoDB" id="9797358at2"/>
<dbReference type="Proteomes" id="UP000244441">
    <property type="component" value="Chromosome"/>
</dbReference>
<dbReference type="GO" id="GO:0006508">
    <property type="term" value="P:proteolysis"/>
    <property type="evidence" value="ECO:0007669"/>
    <property type="project" value="UniProtKB-KW"/>
</dbReference>
<proteinExistence type="predicted"/>
<gene>
    <name evidence="2" type="ORF">C2869_20505</name>
</gene>
<organism evidence="2 3">
    <name type="scientific">Saccharobesus litoralis</name>
    <dbReference type="NCBI Taxonomy" id="2172099"/>
    <lineage>
        <taxon>Bacteria</taxon>
        <taxon>Pseudomonadati</taxon>
        <taxon>Pseudomonadota</taxon>
        <taxon>Gammaproteobacteria</taxon>
        <taxon>Alteromonadales</taxon>
        <taxon>Alteromonadaceae</taxon>
        <taxon>Saccharobesus</taxon>
    </lineage>
</organism>
<accession>A0A2S0VY25</accession>
<dbReference type="KEGG" id="cate:C2869_20505"/>
<keyword evidence="3" id="KW-1185">Reference proteome</keyword>
<dbReference type="GO" id="GO:0008233">
    <property type="term" value="F:peptidase activity"/>
    <property type="evidence" value="ECO:0007669"/>
    <property type="project" value="UniProtKB-KW"/>
</dbReference>
<reference evidence="2 3" key="1">
    <citation type="submission" date="2018-01" db="EMBL/GenBank/DDBJ databases">
        <title>Genome sequence of a Cantenovulum-like bacteria.</title>
        <authorList>
            <person name="Tan W.R."/>
            <person name="Lau N.-S."/>
            <person name="Go F."/>
            <person name="Amirul A.-A.A."/>
        </authorList>
    </citation>
    <scope>NUCLEOTIDE SEQUENCE [LARGE SCALE GENOMIC DNA]</scope>
    <source>
        <strain evidence="2 3">CCB-QB4</strain>
    </source>
</reference>
<dbReference type="EMBL" id="CP026604">
    <property type="protein sequence ID" value="AWB69111.1"/>
    <property type="molecule type" value="Genomic_DNA"/>
</dbReference>
<sequence>MTSCKPYLVRAMYEWIQDNNCTPYIVVNAEYPYVQVPREYVKDGQIVLNISSQSTGALNMNNEDIEFNARFGGQARHIIIPVGAVLYIYARETGEGMPFPPEPVDEDELSLNEVEGSTAETVVDEPSSPETATKPSLSAVPPSGNTETNKPDAKAKKRDHLKVIK</sequence>
<dbReference type="GO" id="GO:0005829">
    <property type="term" value="C:cytosol"/>
    <property type="evidence" value="ECO:0007669"/>
    <property type="project" value="TreeGrafter"/>
</dbReference>
<feature type="compositionally biased region" description="Basic residues" evidence="1">
    <location>
        <begin position="155"/>
        <end position="165"/>
    </location>
</feature>
<dbReference type="InterPro" id="IPR036760">
    <property type="entry name" value="SspB-like_sf"/>
</dbReference>